<dbReference type="InterPro" id="IPR011711">
    <property type="entry name" value="GntR_C"/>
</dbReference>
<dbReference type="Gene3D" id="1.10.10.10">
    <property type="entry name" value="Winged helix-like DNA-binding domain superfamily/Winged helix DNA-binding domain"/>
    <property type="match status" value="1"/>
</dbReference>
<organism evidence="6 7">
    <name type="scientific">Arthrobacter terricola</name>
    <dbReference type="NCBI Taxonomy" id="2547396"/>
    <lineage>
        <taxon>Bacteria</taxon>
        <taxon>Bacillati</taxon>
        <taxon>Actinomycetota</taxon>
        <taxon>Actinomycetes</taxon>
        <taxon>Micrococcales</taxon>
        <taxon>Micrococcaceae</taxon>
        <taxon>Arthrobacter</taxon>
    </lineage>
</organism>
<reference evidence="6 7" key="1">
    <citation type="submission" date="2019-03" db="EMBL/GenBank/DDBJ databases">
        <title>Whole genome sequence of Arthrobacter sp JH1-1.</title>
        <authorList>
            <person name="Trinh H.N."/>
        </authorList>
    </citation>
    <scope>NUCLEOTIDE SEQUENCE [LARGE SCALE GENOMIC DNA]</scope>
    <source>
        <strain evidence="6 7">JH1-1</strain>
    </source>
</reference>
<evidence type="ECO:0000313" key="6">
    <source>
        <dbReference type="EMBL" id="TDF92480.1"/>
    </source>
</evidence>
<dbReference type="Gene3D" id="1.20.120.530">
    <property type="entry name" value="GntR ligand-binding domain-like"/>
    <property type="match status" value="1"/>
</dbReference>
<evidence type="ECO:0000256" key="4">
    <source>
        <dbReference type="SAM" id="MobiDB-lite"/>
    </source>
</evidence>
<dbReference type="Proteomes" id="UP000295511">
    <property type="component" value="Unassembled WGS sequence"/>
</dbReference>
<feature type="domain" description="HTH gntR-type" evidence="5">
    <location>
        <begin position="31"/>
        <end position="98"/>
    </location>
</feature>
<sequence length="272" mass="29940">MNALSKNTGRAGTTVTTSYGRENVKSEVPKRTLSSVVASQMRRRIVDGTYPPGMQLNEQELAAYFETSRAPVREGIQRLVQEGLLVSEPHRGVFVPELTVEDLDDIYFSRAAIERAAMVRISERGLSAADIAALEQSLGQMAVATRRQEWRDVVAADLRFHELIVSAARSPRLSRMYASLLGESRLGLNMLVGSFEGRADYLEEHQRIFDYLVSGDRSLLVEELESHLGTALNTLHRHYAEAAEPPQTPFGAAATSNVRAAGARRKPGGSND</sequence>
<gene>
    <name evidence="6" type="ORF">E1809_18280</name>
</gene>
<protein>
    <submittedName>
        <fullName evidence="6">GntR family transcriptional regulator</fullName>
    </submittedName>
</protein>
<dbReference type="GO" id="GO:0003677">
    <property type="term" value="F:DNA binding"/>
    <property type="evidence" value="ECO:0007669"/>
    <property type="project" value="UniProtKB-KW"/>
</dbReference>
<evidence type="ECO:0000256" key="3">
    <source>
        <dbReference type="ARBA" id="ARBA00023163"/>
    </source>
</evidence>
<keyword evidence="1" id="KW-0805">Transcription regulation</keyword>
<dbReference type="InterPro" id="IPR036388">
    <property type="entry name" value="WH-like_DNA-bd_sf"/>
</dbReference>
<evidence type="ECO:0000256" key="2">
    <source>
        <dbReference type="ARBA" id="ARBA00023125"/>
    </source>
</evidence>
<dbReference type="CDD" id="cd07377">
    <property type="entry name" value="WHTH_GntR"/>
    <property type="match status" value="1"/>
</dbReference>
<comment type="caution">
    <text evidence="6">The sequence shown here is derived from an EMBL/GenBank/DDBJ whole genome shotgun (WGS) entry which is preliminary data.</text>
</comment>
<dbReference type="PANTHER" id="PTHR43537">
    <property type="entry name" value="TRANSCRIPTIONAL REGULATOR, GNTR FAMILY"/>
    <property type="match status" value="1"/>
</dbReference>
<dbReference type="Pfam" id="PF00392">
    <property type="entry name" value="GntR"/>
    <property type="match status" value="1"/>
</dbReference>
<feature type="compositionally biased region" description="Polar residues" evidence="4">
    <location>
        <begin position="1"/>
        <end position="20"/>
    </location>
</feature>
<dbReference type="InterPro" id="IPR036390">
    <property type="entry name" value="WH_DNA-bd_sf"/>
</dbReference>
<dbReference type="OrthoDB" id="5243844at2"/>
<evidence type="ECO:0000313" key="7">
    <source>
        <dbReference type="Proteomes" id="UP000295511"/>
    </source>
</evidence>
<keyword evidence="7" id="KW-1185">Reference proteome</keyword>
<evidence type="ECO:0000256" key="1">
    <source>
        <dbReference type="ARBA" id="ARBA00023015"/>
    </source>
</evidence>
<dbReference type="SUPFAM" id="SSF48008">
    <property type="entry name" value="GntR ligand-binding domain-like"/>
    <property type="match status" value="1"/>
</dbReference>
<feature type="region of interest" description="Disordered" evidence="4">
    <location>
        <begin position="1"/>
        <end position="21"/>
    </location>
</feature>
<feature type="compositionally biased region" description="Basic residues" evidence="4">
    <location>
        <begin position="262"/>
        <end position="272"/>
    </location>
</feature>
<dbReference type="Pfam" id="PF07729">
    <property type="entry name" value="FCD"/>
    <property type="match status" value="1"/>
</dbReference>
<dbReference type="InterPro" id="IPR000524">
    <property type="entry name" value="Tscrpt_reg_HTH_GntR"/>
</dbReference>
<dbReference type="SMART" id="SM00345">
    <property type="entry name" value="HTH_GNTR"/>
    <property type="match status" value="1"/>
</dbReference>
<dbReference type="PROSITE" id="PS50949">
    <property type="entry name" value="HTH_GNTR"/>
    <property type="match status" value="1"/>
</dbReference>
<name>A0A4R5KEB2_9MICC</name>
<dbReference type="InterPro" id="IPR008920">
    <property type="entry name" value="TF_FadR/GntR_C"/>
</dbReference>
<dbReference type="PANTHER" id="PTHR43537:SF45">
    <property type="entry name" value="GNTR FAMILY REGULATORY PROTEIN"/>
    <property type="match status" value="1"/>
</dbReference>
<dbReference type="SMART" id="SM00895">
    <property type="entry name" value="FCD"/>
    <property type="match status" value="1"/>
</dbReference>
<keyword evidence="2" id="KW-0238">DNA-binding</keyword>
<evidence type="ECO:0000259" key="5">
    <source>
        <dbReference type="PROSITE" id="PS50949"/>
    </source>
</evidence>
<dbReference type="AlphaFoldDB" id="A0A4R5KEB2"/>
<accession>A0A4R5KEB2</accession>
<proteinExistence type="predicted"/>
<dbReference type="SUPFAM" id="SSF46785">
    <property type="entry name" value="Winged helix' DNA-binding domain"/>
    <property type="match status" value="1"/>
</dbReference>
<feature type="region of interest" description="Disordered" evidence="4">
    <location>
        <begin position="244"/>
        <end position="272"/>
    </location>
</feature>
<keyword evidence="3" id="KW-0804">Transcription</keyword>
<dbReference type="EMBL" id="SMRU01000023">
    <property type="protein sequence ID" value="TDF92480.1"/>
    <property type="molecule type" value="Genomic_DNA"/>
</dbReference>
<dbReference type="GO" id="GO:0003700">
    <property type="term" value="F:DNA-binding transcription factor activity"/>
    <property type="evidence" value="ECO:0007669"/>
    <property type="project" value="InterPro"/>
</dbReference>